<evidence type="ECO:0000256" key="1">
    <source>
        <dbReference type="ARBA" id="ARBA00004651"/>
    </source>
</evidence>
<dbReference type="Pfam" id="PF06271">
    <property type="entry name" value="RDD"/>
    <property type="match status" value="1"/>
</dbReference>
<protein>
    <submittedName>
        <fullName evidence="8">RDD family membrane protein YckC</fullName>
    </submittedName>
</protein>
<comment type="subcellular location">
    <subcellularLocation>
        <location evidence="1">Cell membrane</location>
        <topology evidence="1">Multi-pass membrane protein</topology>
    </subcellularLocation>
</comment>
<evidence type="ECO:0000313" key="9">
    <source>
        <dbReference type="Proteomes" id="UP001258181"/>
    </source>
</evidence>
<gene>
    <name evidence="8" type="ORF">J2X07_002545</name>
</gene>
<accession>A0ABU1U2B3</accession>
<feature type="transmembrane region" description="Helical" evidence="6">
    <location>
        <begin position="45"/>
        <end position="64"/>
    </location>
</feature>
<dbReference type="InterPro" id="IPR051791">
    <property type="entry name" value="Pra-immunoreactive"/>
</dbReference>
<dbReference type="InterPro" id="IPR010432">
    <property type="entry name" value="RDD"/>
</dbReference>
<evidence type="ECO:0000256" key="4">
    <source>
        <dbReference type="ARBA" id="ARBA00022989"/>
    </source>
</evidence>
<dbReference type="EMBL" id="JAVDWA010000004">
    <property type="protein sequence ID" value="MDR7073558.1"/>
    <property type="molecule type" value="Genomic_DNA"/>
</dbReference>
<evidence type="ECO:0000256" key="3">
    <source>
        <dbReference type="ARBA" id="ARBA00022692"/>
    </source>
</evidence>
<organism evidence="8 9">
    <name type="scientific">Fictibacillus barbaricus</name>
    <dbReference type="NCBI Taxonomy" id="182136"/>
    <lineage>
        <taxon>Bacteria</taxon>
        <taxon>Bacillati</taxon>
        <taxon>Bacillota</taxon>
        <taxon>Bacilli</taxon>
        <taxon>Bacillales</taxon>
        <taxon>Fictibacillaceae</taxon>
        <taxon>Fictibacillus</taxon>
    </lineage>
</organism>
<feature type="transmembrane region" description="Helical" evidence="6">
    <location>
        <begin position="12"/>
        <end position="33"/>
    </location>
</feature>
<evidence type="ECO:0000256" key="6">
    <source>
        <dbReference type="SAM" id="Phobius"/>
    </source>
</evidence>
<reference evidence="8 9" key="1">
    <citation type="submission" date="2023-07" db="EMBL/GenBank/DDBJ databases">
        <title>Sorghum-associated microbial communities from plants grown in Nebraska, USA.</title>
        <authorList>
            <person name="Schachtman D."/>
        </authorList>
    </citation>
    <scope>NUCLEOTIDE SEQUENCE [LARGE SCALE GENOMIC DNA]</scope>
    <source>
        <strain evidence="8 9">BE211</strain>
    </source>
</reference>
<sequence length="135" mass="15042">MFTQHAGFLIRLLATILDGLIVSLPLSLISYFITGNMNENIYVNFINFLYALIVPVIWYGYTIGKKITGIRIAKVNSEKLGLGTMILRLVVAGLVYGITLGIGIIVSVCMVIFRKDKRSLHDIIAGTYVTYERPN</sequence>
<comment type="caution">
    <text evidence="8">The sequence shown here is derived from an EMBL/GenBank/DDBJ whole genome shotgun (WGS) entry which is preliminary data.</text>
</comment>
<keyword evidence="3 6" id="KW-0812">Transmembrane</keyword>
<keyword evidence="5 6" id="KW-0472">Membrane</keyword>
<evidence type="ECO:0000256" key="2">
    <source>
        <dbReference type="ARBA" id="ARBA00022475"/>
    </source>
</evidence>
<evidence type="ECO:0000313" key="8">
    <source>
        <dbReference type="EMBL" id="MDR7073558.1"/>
    </source>
</evidence>
<feature type="transmembrane region" description="Helical" evidence="6">
    <location>
        <begin position="85"/>
        <end position="113"/>
    </location>
</feature>
<evidence type="ECO:0000256" key="5">
    <source>
        <dbReference type="ARBA" id="ARBA00023136"/>
    </source>
</evidence>
<evidence type="ECO:0000259" key="7">
    <source>
        <dbReference type="Pfam" id="PF06271"/>
    </source>
</evidence>
<keyword evidence="4 6" id="KW-1133">Transmembrane helix</keyword>
<dbReference type="Proteomes" id="UP001258181">
    <property type="component" value="Unassembled WGS sequence"/>
</dbReference>
<keyword evidence="2" id="KW-1003">Cell membrane</keyword>
<feature type="domain" description="RDD" evidence="7">
    <location>
        <begin position="6"/>
        <end position="126"/>
    </location>
</feature>
<keyword evidence="9" id="KW-1185">Reference proteome</keyword>
<name>A0ABU1U2B3_9BACL</name>
<dbReference type="PANTHER" id="PTHR36115:SF9">
    <property type="entry name" value="LMO1584 PROTEIN"/>
    <property type="match status" value="1"/>
</dbReference>
<dbReference type="PANTHER" id="PTHR36115">
    <property type="entry name" value="PROLINE-RICH ANTIGEN HOMOLOG-RELATED"/>
    <property type="match status" value="1"/>
</dbReference>
<proteinExistence type="predicted"/>